<evidence type="ECO:0000256" key="1">
    <source>
        <dbReference type="ARBA" id="ARBA00001974"/>
    </source>
</evidence>
<dbReference type="Gene3D" id="3.40.462.20">
    <property type="match status" value="1"/>
</dbReference>
<dbReference type="GO" id="GO:0071949">
    <property type="term" value="F:FAD binding"/>
    <property type="evidence" value="ECO:0007669"/>
    <property type="project" value="InterPro"/>
</dbReference>
<dbReference type="InterPro" id="IPR016169">
    <property type="entry name" value="FAD-bd_PCMH_sub2"/>
</dbReference>
<evidence type="ECO:0000256" key="6">
    <source>
        <dbReference type="SAM" id="MobiDB-lite"/>
    </source>
</evidence>
<reference evidence="8 9" key="1">
    <citation type="submission" date="2019-06" db="EMBL/GenBank/DDBJ databases">
        <title>Sequencing the genomes of 1000 actinobacteria strains.</title>
        <authorList>
            <person name="Klenk H.-P."/>
        </authorList>
    </citation>
    <scope>NUCLEOTIDE SEQUENCE [LARGE SCALE GENOMIC DNA]</scope>
    <source>
        <strain evidence="8 9">DSM 102200</strain>
    </source>
</reference>
<dbReference type="InterPro" id="IPR036318">
    <property type="entry name" value="FAD-bd_PCMH-like_sf"/>
</dbReference>
<dbReference type="GO" id="GO:0016491">
    <property type="term" value="F:oxidoreductase activity"/>
    <property type="evidence" value="ECO:0007669"/>
    <property type="project" value="UniProtKB-KW"/>
</dbReference>
<proteinExistence type="inferred from homology"/>
<evidence type="ECO:0000313" key="8">
    <source>
        <dbReference type="EMBL" id="TQM00755.1"/>
    </source>
</evidence>
<evidence type="ECO:0000313" key="9">
    <source>
        <dbReference type="Proteomes" id="UP000316096"/>
    </source>
</evidence>
<dbReference type="InterPro" id="IPR016167">
    <property type="entry name" value="FAD-bd_PCMH_sub1"/>
</dbReference>
<keyword evidence="5" id="KW-0560">Oxidoreductase</keyword>
<dbReference type="Gene3D" id="3.30.43.10">
    <property type="entry name" value="Uridine Diphospho-n-acetylenolpyruvylglucosamine Reductase, domain 2"/>
    <property type="match status" value="1"/>
</dbReference>
<feature type="domain" description="FAD-binding PCMH-type" evidence="7">
    <location>
        <begin position="1"/>
        <end position="157"/>
    </location>
</feature>
<dbReference type="InterPro" id="IPR006094">
    <property type="entry name" value="Oxid_FAD_bind_N"/>
</dbReference>
<feature type="region of interest" description="Disordered" evidence="6">
    <location>
        <begin position="284"/>
        <end position="308"/>
    </location>
</feature>
<evidence type="ECO:0000256" key="4">
    <source>
        <dbReference type="ARBA" id="ARBA00022827"/>
    </source>
</evidence>
<keyword evidence="3" id="KW-0285">Flavoprotein</keyword>
<dbReference type="InterPro" id="IPR016166">
    <property type="entry name" value="FAD-bd_PCMH"/>
</dbReference>
<dbReference type="SUPFAM" id="SSF56176">
    <property type="entry name" value="FAD-binding/transporter-associated domain-like"/>
    <property type="match status" value="1"/>
</dbReference>
<name>A0A543CUF9_9ACTN</name>
<dbReference type="PROSITE" id="PS51387">
    <property type="entry name" value="FAD_PCMH"/>
    <property type="match status" value="1"/>
</dbReference>
<dbReference type="PANTHER" id="PTHR42973:SF39">
    <property type="entry name" value="FAD-BINDING PCMH-TYPE DOMAIN-CONTAINING PROTEIN"/>
    <property type="match status" value="1"/>
</dbReference>
<evidence type="ECO:0000256" key="2">
    <source>
        <dbReference type="ARBA" id="ARBA00005466"/>
    </source>
</evidence>
<evidence type="ECO:0000256" key="5">
    <source>
        <dbReference type="ARBA" id="ARBA00023002"/>
    </source>
</evidence>
<dbReference type="Pfam" id="PF01565">
    <property type="entry name" value="FAD_binding_4"/>
    <property type="match status" value="1"/>
</dbReference>
<organism evidence="8 9">
    <name type="scientific">Actinoallomurus bryophytorum</name>
    <dbReference type="NCBI Taxonomy" id="1490222"/>
    <lineage>
        <taxon>Bacteria</taxon>
        <taxon>Bacillati</taxon>
        <taxon>Actinomycetota</taxon>
        <taxon>Actinomycetes</taxon>
        <taxon>Streptosporangiales</taxon>
        <taxon>Thermomonosporaceae</taxon>
        <taxon>Actinoallomurus</taxon>
    </lineage>
</organism>
<evidence type="ECO:0000259" key="7">
    <source>
        <dbReference type="PROSITE" id="PS51387"/>
    </source>
</evidence>
<protein>
    <submittedName>
        <fullName evidence="8">FAD binding domain-containing protein</fullName>
    </submittedName>
</protein>
<dbReference type="PANTHER" id="PTHR42973">
    <property type="entry name" value="BINDING OXIDOREDUCTASE, PUTATIVE (AFU_ORTHOLOGUE AFUA_1G17690)-RELATED"/>
    <property type="match status" value="1"/>
</dbReference>
<comment type="similarity">
    <text evidence="2">Belongs to the oxygen-dependent FAD-linked oxidoreductase family.</text>
</comment>
<sequence>MFSPPCVPPVRRAGLSISVKGSGHDWAGRALRAGGLTIDLSGLRQVTVDPATRTATIGGGATAADLIAETSRHKLVTATGTSSAVGMVGLGMGGGYGPGIGKYGLTLDNMISVEVVLADGRVVTADAANEPDLFWAHRGGGGNFGVVTSMRMRLHPLETALAGFMMFGWSDAAQVWAGVEGVLADAPDELSVGTGFVSAPDGSPAVLVSPTWVGDQATGEEYIARLEGLGTVLASQVGPLAWNVLIGFVDPVAPAGRHYALRTRSIAGFSGDVVEALIEAGDNRTSPLSNIPTSTMSIGPSPRSANTR</sequence>
<keyword evidence="9" id="KW-1185">Reference proteome</keyword>
<dbReference type="InterPro" id="IPR050416">
    <property type="entry name" value="FAD-linked_Oxidoreductase"/>
</dbReference>
<evidence type="ECO:0000256" key="3">
    <source>
        <dbReference type="ARBA" id="ARBA00022630"/>
    </source>
</evidence>
<dbReference type="Proteomes" id="UP000316096">
    <property type="component" value="Unassembled WGS sequence"/>
</dbReference>
<keyword evidence="4" id="KW-0274">FAD</keyword>
<dbReference type="AlphaFoldDB" id="A0A543CUF9"/>
<comment type="caution">
    <text evidence="8">The sequence shown here is derived from an EMBL/GenBank/DDBJ whole genome shotgun (WGS) entry which is preliminary data.</text>
</comment>
<dbReference type="Gene3D" id="3.30.465.10">
    <property type="match status" value="1"/>
</dbReference>
<gene>
    <name evidence="8" type="ORF">FB559_6476</name>
</gene>
<accession>A0A543CUF9</accession>
<dbReference type="EMBL" id="VFOZ01000001">
    <property type="protein sequence ID" value="TQM00755.1"/>
    <property type="molecule type" value="Genomic_DNA"/>
</dbReference>
<comment type="cofactor">
    <cofactor evidence="1">
        <name>FAD</name>
        <dbReference type="ChEBI" id="CHEBI:57692"/>
    </cofactor>
</comment>